<keyword evidence="1" id="KW-0472">Membrane</keyword>
<accession>A0A8S5L6V4</accession>
<name>A0A8S5L6V4_9CAUD</name>
<organism evidence="2">
    <name type="scientific">Myoviridae sp. ctwwu11</name>
    <dbReference type="NCBI Taxonomy" id="2823553"/>
    <lineage>
        <taxon>Viruses</taxon>
        <taxon>Duplodnaviria</taxon>
        <taxon>Heunggongvirae</taxon>
        <taxon>Uroviricota</taxon>
        <taxon>Caudoviricetes</taxon>
    </lineage>
</organism>
<sequence>MINSIIAVISSINSFLFPPFFCFFIFLLIFSPPYIFIILYFIDFCKCFFKKNINFFNQSKKSWVYLY</sequence>
<evidence type="ECO:0000256" key="1">
    <source>
        <dbReference type="SAM" id="Phobius"/>
    </source>
</evidence>
<keyword evidence="1" id="KW-1133">Transmembrane helix</keyword>
<proteinExistence type="predicted"/>
<feature type="transmembrane region" description="Helical" evidence="1">
    <location>
        <begin position="20"/>
        <end position="42"/>
    </location>
</feature>
<reference evidence="2" key="1">
    <citation type="journal article" date="2021" name="Proc. Natl. Acad. Sci. U.S.A.">
        <title>A Catalog of Tens of Thousands of Viruses from Human Metagenomes Reveals Hidden Associations with Chronic Diseases.</title>
        <authorList>
            <person name="Tisza M.J."/>
            <person name="Buck C.B."/>
        </authorList>
    </citation>
    <scope>NUCLEOTIDE SEQUENCE</scope>
    <source>
        <strain evidence="2">Ctwwu11</strain>
    </source>
</reference>
<evidence type="ECO:0000313" key="2">
    <source>
        <dbReference type="EMBL" id="DAD65362.1"/>
    </source>
</evidence>
<protein>
    <submittedName>
        <fullName evidence="2">Uncharacterized protein</fullName>
    </submittedName>
</protein>
<keyword evidence="1" id="KW-0812">Transmembrane</keyword>
<dbReference type="EMBL" id="BK014642">
    <property type="protein sequence ID" value="DAD65362.1"/>
    <property type="molecule type" value="Genomic_DNA"/>
</dbReference>